<dbReference type="Proteomes" id="UP000286954">
    <property type="component" value="Chromosome"/>
</dbReference>
<protein>
    <submittedName>
        <fullName evidence="1">Uncharacterized protein</fullName>
    </submittedName>
</protein>
<gene>
    <name evidence="1" type="ORF">X907_2297</name>
</gene>
<proteinExistence type="predicted"/>
<organism evidence="1 2">
    <name type="scientific">Glycocaulis alkaliphilus</name>
    <dbReference type="NCBI Taxonomy" id="1434191"/>
    <lineage>
        <taxon>Bacteria</taxon>
        <taxon>Pseudomonadati</taxon>
        <taxon>Pseudomonadota</taxon>
        <taxon>Alphaproteobacteria</taxon>
        <taxon>Maricaulales</taxon>
        <taxon>Maricaulaceae</taxon>
        <taxon>Glycocaulis</taxon>
    </lineage>
</organism>
<dbReference type="KEGG" id="gak:X907_2297"/>
<dbReference type="EMBL" id="CP018911">
    <property type="protein sequence ID" value="AZU04812.1"/>
    <property type="molecule type" value="Genomic_DNA"/>
</dbReference>
<accession>A0A3T0EBU1</accession>
<reference evidence="1 2" key="1">
    <citation type="submission" date="2016-12" db="EMBL/GenBank/DDBJ databases">
        <title>The genome of dimorphic prosthecate Glycocaulis alkaliphilus 6b-8t, isolated from crude oil dictates its adaptability in petroleum environments.</title>
        <authorList>
            <person name="Wu X.-L."/>
            <person name="Geng S."/>
        </authorList>
    </citation>
    <scope>NUCLEOTIDE SEQUENCE [LARGE SCALE GENOMIC DNA]</scope>
    <source>
        <strain evidence="1 2">6B-8</strain>
    </source>
</reference>
<sequence length="37" mass="4156">MVPWTLICIGLAVFLLLLLAHLLSFIGIETGQRVRTF</sequence>
<evidence type="ECO:0000313" key="1">
    <source>
        <dbReference type="EMBL" id="AZU04812.1"/>
    </source>
</evidence>
<dbReference type="AlphaFoldDB" id="A0A3T0EBU1"/>
<evidence type="ECO:0000313" key="2">
    <source>
        <dbReference type="Proteomes" id="UP000286954"/>
    </source>
</evidence>
<name>A0A3T0EBU1_9PROT</name>
<keyword evidence="2" id="KW-1185">Reference proteome</keyword>